<evidence type="ECO:0000313" key="1">
    <source>
        <dbReference type="EMBL" id="KAJ2984095.1"/>
    </source>
</evidence>
<dbReference type="Proteomes" id="UP001143910">
    <property type="component" value="Unassembled WGS sequence"/>
</dbReference>
<protein>
    <submittedName>
        <fullName evidence="1">Uncharacterized protein</fullName>
    </submittedName>
</protein>
<reference evidence="1" key="1">
    <citation type="submission" date="2022-08" db="EMBL/GenBank/DDBJ databases">
        <title>Genome Sequence of Lecanicillium fungicola.</title>
        <authorList>
            <person name="Buettner E."/>
        </authorList>
    </citation>
    <scope>NUCLEOTIDE SEQUENCE</scope>
    <source>
        <strain evidence="1">Babe33</strain>
    </source>
</reference>
<name>A0ACC1NXT3_9HYPO</name>
<organism evidence="1 2">
    <name type="scientific">Zarea fungicola</name>
    <dbReference type="NCBI Taxonomy" id="93591"/>
    <lineage>
        <taxon>Eukaryota</taxon>
        <taxon>Fungi</taxon>
        <taxon>Dikarya</taxon>
        <taxon>Ascomycota</taxon>
        <taxon>Pezizomycotina</taxon>
        <taxon>Sordariomycetes</taxon>
        <taxon>Hypocreomycetidae</taxon>
        <taxon>Hypocreales</taxon>
        <taxon>Cordycipitaceae</taxon>
        <taxon>Zarea</taxon>
    </lineage>
</organism>
<keyword evidence="2" id="KW-1185">Reference proteome</keyword>
<gene>
    <name evidence="1" type="ORF">NQ176_g226</name>
</gene>
<evidence type="ECO:0000313" key="2">
    <source>
        <dbReference type="Proteomes" id="UP001143910"/>
    </source>
</evidence>
<accession>A0ACC1NXT3</accession>
<dbReference type="EMBL" id="JANJQO010000007">
    <property type="protein sequence ID" value="KAJ2984095.1"/>
    <property type="molecule type" value="Genomic_DNA"/>
</dbReference>
<sequence>MLITTTAFLWASLLLLLPYFHQKWTNWRKHRAASLKYGSQPPVKYPHRDPFWGYDLVMKRIKAAKDGRVLPLYMDHFARYGKTWEENFQGERTINTMEVKNIQHVAALAFHDYGKASNDMGRKFLGDGIFSQDGAEWKHSRDLIKPIFSRSEVSDVELLDFHLDRLVQLIPGDGQTINLHEPVNKMFIDSSSEYLLGKSMDLQLQKDESGEDIDFLNAFQACLVGAGKRRLLGKLRHIYDLFDKSWDESCRKVHHYTDIQVNRALKEISEHGTKPARYMLIHELAKAIPDPIELRSQILQIWVPSRDTTALVVNNAIFHLARNPEIWDQLRVEILAVGDQPLTFELLKSLQLFKAVIHETLRLQGPSTRVVKVAVRDTVLPVGGGPDGKAPIFVEKGTTVLLNLWGLHHDKDIWGEDVYKFKPERWATKRFTWDFVPFFGGPRICPAQPQVLTHCLQVLARLAKEFTRIENRDPVQEYVEEWRLLPESRNGIKVAFYR</sequence>
<comment type="caution">
    <text evidence="1">The sequence shown here is derived from an EMBL/GenBank/DDBJ whole genome shotgun (WGS) entry which is preliminary data.</text>
</comment>
<proteinExistence type="predicted"/>